<dbReference type="KEGG" id="ole:K0B96_02575"/>
<dbReference type="Pfam" id="PF12833">
    <property type="entry name" value="HTH_18"/>
    <property type="match status" value="1"/>
</dbReference>
<dbReference type="GO" id="GO:0003700">
    <property type="term" value="F:DNA-binding transcription factor activity"/>
    <property type="evidence" value="ECO:0007669"/>
    <property type="project" value="InterPro"/>
</dbReference>
<dbReference type="Gene3D" id="1.10.10.60">
    <property type="entry name" value="Homeodomain-like"/>
    <property type="match status" value="1"/>
</dbReference>
<dbReference type="InterPro" id="IPR009057">
    <property type="entry name" value="Homeodomain-like_sf"/>
</dbReference>
<dbReference type="AlphaFoldDB" id="A0A8F9TWP6"/>
<dbReference type="Gene3D" id="2.60.120.10">
    <property type="entry name" value="Jelly Rolls"/>
    <property type="match status" value="1"/>
</dbReference>
<dbReference type="PROSITE" id="PS01124">
    <property type="entry name" value="HTH_ARAC_FAMILY_2"/>
    <property type="match status" value="1"/>
</dbReference>
<keyword evidence="2" id="KW-0238">DNA-binding</keyword>
<dbReference type="GO" id="GO:0043565">
    <property type="term" value="F:sequence-specific DNA binding"/>
    <property type="evidence" value="ECO:0007669"/>
    <property type="project" value="InterPro"/>
</dbReference>
<dbReference type="SMART" id="SM00342">
    <property type="entry name" value="HTH_ARAC"/>
    <property type="match status" value="1"/>
</dbReference>
<dbReference type="InterPro" id="IPR014710">
    <property type="entry name" value="RmlC-like_jellyroll"/>
</dbReference>
<keyword evidence="1" id="KW-0805">Transcription regulation</keyword>
<dbReference type="Pfam" id="PF02311">
    <property type="entry name" value="AraC_binding"/>
    <property type="match status" value="1"/>
</dbReference>
<evidence type="ECO:0000313" key="6">
    <source>
        <dbReference type="Proteomes" id="UP000825051"/>
    </source>
</evidence>
<dbReference type="InterPro" id="IPR037923">
    <property type="entry name" value="HTH-like"/>
</dbReference>
<gene>
    <name evidence="5" type="ORF">K0B96_02575</name>
</gene>
<name>A0A8F9TWP6_9BACT</name>
<keyword evidence="6" id="KW-1185">Reference proteome</keyword>
<dbReference type="InterPro" id="IPR003313">
    <property type="entry name" value="AraC-bd"/>
</dbReference>
<reference evidence="5" key="1">
    <citation type="submission" date="2021-08" db="EMBL/GenBank/DDBJ databases">
        <title>Genome of a novel bacterium of the phylum Verrucomicrobia, Oleiharenicola sp. KSB-15.</title>
        <authorList>
            <person name="Chung J.-H."/>
            <person name="Ahn J.-H."/>
            <person name="Yoon Y."/>
            <person name="Kim D.-Y."/>
            <person name="An S.-H."/>
            <person name="Park I."/>
            <person name="Yeon J."/>
        </authorList>
    </citation>
    <scope>NUCLEOTIDE SEQUENCE</scope>
    <source>
        <strain evidence="5">KSB-15</strain>
    </source>
</reference>
<keyword evidence="3" id="KW-0804">Transcription</keyword>
<proteinExistence type="predicted"/>
<evidence type="ECO:0000256" key="2">
    <source>
        <dbReference type="ARBA" id="ARBA00023125"/>
    </source>
</evidence>
<organism evidence="5 6">
    <name type="scientific">Horticoccus luteus</name>
    <dbReference type="NCBI Taxonomy" id="2862869"/>
    <lineage>
        <taxon>Bacteria</taxon>
        <taxon>Pseudomonadati</taxon>
        <taxon>Verrucomicrobiota</taxon>
        <taxon>Opitutia</taxon>
        <taxon>Opitutales</taxon>
        <taxon>Opitutaceae</taxon>
        <taxon>Horticoccus</taxon>
    </lineage>
</organism>
<evidence type="ECO:0000313" key="5">
    <source>
        <dbReference type="EMBL" id="QYM79520.1"/>
    </source>
</evidence>
<evidence type="ECO:0000259" key="4">
    <source>
        <dbReference type="PROSITE" id="PS01124"/>
    </source>
</evidence>
<dbReference type="RefSeq" id="WP_220163485.1">
    <property type="nucleotide sequence ID" value="NZ_CP080507.1"/>
</dbReference>
<evidence type="ECO:0000256" key="3">
    <source>
        <dbReference type="ARBA" id="ARBA00023163"/>
    </source>
</evidence>
<dbReference type="Proteomes" id="UP000825051">
    <property type="component" value="Chromosome"/>
</dbReference>
<dbReference type="SUPFAM" id="SSF46689">
    <property type="entry name" value="Homeodomain-like"/>
    <property type="match status" value="2"/>
</dbReference>
<sequence length="249" mass="27591">MIYEPGGTCGPRVQLDYQLVVVLEGEARVDVDGRARRVAAGEVGLFRPGGREFFQLSLAQKTHHTWCAVHPAVVGRDLAEACGRAPAVVRVTRRFEQLMELGLGLPRDTGEHSPGLAEALGLAALHEYVFSATRQARGETEEPDALRRVLEWIGQAGEHAVDLPTLAAEACVSRAQLVKLFREHLGTTPIRFVWETRTRRGAQMLRETGLTVGEVAYRCGFQTPFHFSRWVKELFGVAPRALRAQAWRG</sequence>
<feature type="domain" description="HTH araC/xylS-type" evidence="4">
    <location>
        <begin position="147"/>
        <end position="245"/>
    </location>
</feature>
<dbReference type="PANTHER" id="PTHR46796">
    <property type="entry name" value="HTH-TYPE TRANSCRIPTIONAL ACTIVATOR RHAS-RELATED"/>
    <property type="match status" value="1"/>
</dbReference>
<dbReference type="SUPFAM" id="SSF51215">
    <property type="entry name" value="Regulatory protein AraC"/>
    <property type="match status" value="1"/>
</dbReference>
<dbReference type="InterPro" id="IPR018060">
    <property type="entry name" value="HTH_AraC"/>
</dbReference>
<dbReference type="EMBL" id="CP080507">
    <property type="protein sequence ID" value="QYM79520.1"/>
    <property type="molecule type" value="Genomic_DNA"/>
</dbReference>
<protein>
    <submittedName>
        <fullName evidence="5">AraC family transcriptional regulator</fullName>
    </submittedName>
</protein>
<dbReference type="InterPro" id="IPR050204">
    <property type="entry name" value="AraC_XylS_family_regulators"/>
</dbReference>
<evidence type="ECO:0000256" key="1">
    <source>
        <dbReference type="ARBA" id="ARBA00023015"/>
    </source>
</evidence>
<accession>A0A8F9TWP6</accession>